<dbReference type="InterPro" id="IPR004835">
    <property type="entry name" value="Chitin_synth"/>
</dbReference>
<evidence type="ECO:0000313" key="15">
    <source>
        <dbReference type="Proteomes" id="UP000193642"/>
    </source>
</evidence>
<feature type="compositionally biased region" description="Polar residues" evidence="12">
    <location>
        <begin position="29"/>
        <end position="40"/>
    </location>
</feature>
<dbReference type="GO" id="GO:0005886">
    <property type="term" value="C:plasma membrane"/>
    <property type="evidence" value="ECO:0007669"/>
    <property type="project" value="UniProtKB-SubCell"/>
</dbReference>
<evidence type="ECO:0000256" key="2">
    <source>
        <dbReference type="ARBA" id="ARBA00012543"/>
    </source>
</evidence>
<dbReference type="GO" id="GO:0071555">
    <property type="term" value="P:cell wall organization"/>
    <property type="evidence" value="ECO:0007669"/>
    <property type="project" value="UniProtKB-KW"/>
</dbReference>
<dbReference type="EC" id="2.4.1.16" evidence="2 11"/>
<feature type="transmembrane region" description="Helical" evidence="11">
    <location>
        <begin position="658"/>
        <end position="679"/>
    </location>
</feature>
<keyword evidence="7 11" id="KW-1133">Transmembrane helix</keyword>
<evidence type="ECO:0000256" key="4">
    <source>
        <dbReference type="ARBA" id="ARBA00022676"/>
    </source>
</evidence>
<dbReference type="OrthoDB" id="26569at2759"/>
<feature type="transmembrane region" description="Helical" evidence="11">
    <location>
        <begin position="825"/>
        <end position="849"/>
    </location>
</feature>
<dbReference type="Pfam" id="PF01644">
    <property type="entry name" value="Chitin_synth_1"/>
    <property type="match status" value="1"/>
</dbReference>
<organism evidence="14 15">
    <name type="scientific">Rhizoclosmatium globosum</name>
    <dbReference type="NCBI Taxonomy" id="329046"/>
    <lineage>
        <taxon>Eukaryota</taxon>
        <taxon>Fungi</taxon>
        <taxon>Fungi incertae sedis</taxon>
        <taxon>Chytridiomycota</taxon>
        <taxon>Chytridiomycota incertae sedis</taxon>
        <taxon>Chytridiomycetes</taxon>
        <taxon>Chytridiales</taxon>
        <taxon>Chytriomycetaceae</taxon>
        <taxon>Rhizoclosmatium</taxon>
    </lineage>
</organism>
<evidence type="ECO:0000256" key="9">
    <source>
        <dbReference type="ARBA" id="ARBA00023316"/>
    </source>
</evidence>
<evidence type="ECO:0000256" key="12">
    <source>
        <dbReference type="SAM" id="MobiDB-lite"/>
    </source>
</evidence>
<dbReference type="PANTHER" id="PTHR22914:SF9">
    <property type="entry name" value="CHITIN SYNTHASE 1"/>
    <property type="match status" value="1"/>
</dbReference>
<keyword evidence="3 11" id="KW-1003">Cell membrane</keyword>
<comment type="caution">
    <text evidence="14">The sequence shown here is derived from an EMBL/GenBank/DDBJ whole genome shotgun (WGS) entry which is preliminary data.</text>
</comment>
<dbReference type="PANTHER" id="PTHR22914">
    <property type="entry name" value="CHITIN SYNTHASE"/>
    <property type="match status" value="1"/>
</dbReference>
<dbReference type="Pfam" id="PF08407">
    <property type="entry name" value="Chitin_synth_1N"/>
    <property type="match status" value="1"/>
</dbReference>
<evidence type="ECO:0000256" key="7">
    <source>
        <dbReference type="ARBA" id="ARBA00022989"/>
    </source>
</evidence>
<sequence>MELDHETVTAAATAASQRASRRFSMRVPSPSSHNRISTSSRPPPQPSNAPLIPHYQYHPWSDWSIHPQNFHLFPHYNHPPHFRHSQDYPQVFVKDSSPSASTPLSSLQRRQRRTIKKEVELTDGEFILDIPLSREYIESIRETGDEEFTHLRYTACTSQPDEFSSIYTLRQKERGRKTKLAVVCTMYNEDDQLLAKTMAAVMDNIAFLCSQHGQKGWDTDSWTDIVLVVISDGIKECNPRALDILSGMGLYMEGLPRQTVNGKRVSNHIFELTTQVRIGQDLDPEFTTAENQRRIMPMQTIFMLKDKNAKKINSHRWFFNGVCKVLDPEVCVLLDVGTKPTKESLWHLYRTFQRNENVAGACGEVYVELGNHWQNLMNPLVAVQNFEYKISNILDKTLESVCGYIAVLPGAFSAYRYQALQGAPLDSYFKGEVLHNGLCIGKPNVSESNMYLAEDRILCFELVMKLDKRYILKYVKSARAETDIPTELDDLIKQRRRWLNGSFFASVYAIQNFHRIFYTRHTWLRMALLFIETIYNTLSLVYSWFSIASVYICFYVSSFLSVLDTPEKDPFFPYGPYIANTMRGIYVAAFVTISVGSLGNKPATIKPLLTIVTLVYATCMLLVLSLIVWTMYIDVRDIPMTVTSLDGFLKYIPTNPNFMDLAISLLCTYVMYIISAVLYMDPWHPFTCLIQYLLMTPSFSNVLMVYAFCNIHDISWGTKGQDSDVKGVIVESHKDEHGKLITTTEVPAPDYIGELERVREMAKERRNPHHVGRDKAVEKTAEDHFRSYRTCILLAWFLSNFLLAFLLTNDYIVKNMATPGFANPFLVFLLWSVAGFTGVRFCGCLLYWIQWLVESIVDLI</sequence>
<gene>
    <name evidence="14" type="ORF">BCR33DRAFT_820022</name>
</gene>
<evidence type="ECO:0000256" key="5">
    <source>
        <dbReference type="ARBA" id="ARBA00022679"/>
    </source>
</evidence>
<keyword evidence="4 11" id="KW-0328">Glycosyltransferase</keyword>
<accession>A0A1Y2C8Q0</accession>
<name>A0A1Y2C8Q0_9FUNG</name>
<evidence type="ECO:0000259" key="13">
    <source>
        <dbReference type="Pfam" id="PF08407"/>
    </source>
</evidence>
<dbReference type="Proteomes" id="UP000193642">
    <property type="component" value="Unassembled WGS sequence"/>
</dbReference>
<evidence type="ECO:0000256" key="11">
    <source>
        <dbReference type="RuleBase" id="RU366040"/>
    </source>
</evidence>
<evidence type="ECO:0000256" key="3">
    <source>
        <dbReference type="ARBA" id="ARBA00022475"/>
    </source>
</evidence>
<evidence type="ECO:0000256" key="10">
    <source>
        <dbReference type="ARBA" id="ARBA00024009"/>
    </source>
</evidence>
<dbReference type="InterPro" id="IPR013616">
    <property type="entry name" value="Chitin_synth_N"/>
</dbReference>
<feature type="transmembrane region" description="Helical" evidence="11">
    <location>
        <begin position="577"/>
        <end position="596"/>
    </location>
</feature>
<dbReference type="STRING" id="329046.A0A1Y2C8Q0"/>
<feature type="region of interest" description="Disordered" evidence="12">
    <location>
        <begin position="1"/>
        <end position="50"/>
    </location>
</feature>
<comment type="function">
    <text evidence="10 11">Polymerizes chitin, a structural polymer of the cell wall and septum, by transferring the sugar moiety of UDP-GlcNAc to the non-reducing end of the growing chitin polymer.</text>
</comment>
<comment type="similarity">
    <text evidence="11">Belongs to the chitin synthase family.</text>
</comment>
<keyword evidence="6 11" id="KW-0812">Transmembrane</keyword>
<feature type="transmembrane region" description="Helical" evidence="11">
    <location>
        <begin position="498"/>
        <end position="518"/>
    </location>
</feature>
<comment type="catalytic activity">
    <reaction evidence="11">
        <text>[(1-&gt;4)-N-acetyl-beta-D-glucosaminyl](n) + UDP-N-acetyl-alpha-D-glucosamine = [(1-&gt;4)-N-acetyl-beta-D-glucosaminyl](n+1) + UDP + H(+)</text>
        <dbReference type="Rhea" id="RHEA:16637"/>
        <dbReference type="Rhea" id="RHEA-COMP:9593"/>
        <dbReference type="Rhea" id="RHEA-COMP:9595"/>
        <dbReference type="ChEBI" id="CHEBI:15378"/>
        <dbReference type="ChEBI" id="CHEBI:17029"/>
        <dbReference type="ChEBI" id="CHEBI:57705"/>
        <dbReference type="ChEBI" id="CHEBI:58223"/>
        <dbReference type="EC" id="2.4.1.16"/>
    </reaction>
</comment>
<dbReference type="GO" id="GO:0030428">
    <property type="term" value="C:cell septum"/>
    <property type="evidence" value="ECO:0007669"/>
    <property type="project" value="TreeGrafter"/>
</dbReference>
<dbReference type="InterPro" id="IPR029044">
    <property type="entry name" value="Nucleotide-diphossugar_trans"/>
</dbReference>
<dbReference type="AlphaFoldDB" id="A0A1Y2C8Q0"/>
<feature type="domain" description="Chitin synthase N-terminal" evidence="13">
    <location>
        <begin position="115"/>
        <end position="178"/>
    </location>
</feature>
<feature type="transmembrane region" description="Helical" evidence="11">
    <location>
        <begin position="793"/>
        <end position="813"/>
    </location>
</feature>
<proteinExistence type="inferred from homology"/>
<evidence type="ECO:0000313" key="14">
    <source>
        <dbReference type="EMBL" id="ORY43398.1"/>
    </source>
</evidence>
<feature type="transmembrane region" description="Helical" evidence="11">
    <location>
        <begin position="539"/>
        <end position="557"/>
    </location>
</feature>
<reference evidence="14 15" key="1">
    <citation type="submission" date="2016-07" db="EMBL/GenBank/DDBJ databases">
        <title>Pervasive Adenine N6-methylation of Active Genes in Fungi.</title>
        <authorList>
            <consortium name="DOE Joint Genome Institute"/>
            <person name="Mondo S.J."/>
            <person name="Dannebaum R.O."/>
            <person name="Kuo R.C."/>
            <person name="Labutti K."/>
            <person name="Haridas S."/>
            <person name="Kuo A."/>
            <person name="Salamov A."/>
            <person name="Ahrendt S.R."/>
            <person name="Lipzen A."/>
            <person name="Sullivan W."/>
            <person name="Andreopoulos W.B."/>
            <person name="Clum A."/>
            <person name="Lindquist E."/>
            <person name="Daum C."/>
            <person name="Ramamoorthy G.K."/>
            <person name="Gryganskyi A."/>
            <person name="Culley D."/>
            <person name="Magnuson J.K."/>
            <person name="James T.Y."/>
            <person name="O'Malley M.A."/>
            <person name="Stajich J.E."/>
            <person name="Spatafora J.W."/>
            <person name="Visel A."/>
            <person name="Grigoriev I.V."/>
        </authorList>
    </citation>
    <scope>NUCLEOTIDE SEQUENCE [LARGE SCALE GENOMIC DNA]</scope>
    <source>
        <strain evidence="14 15">JEL800</strain>
    </source>
</reference>
<keyword evidence="9 11" id="KW-0961">Cell wall biogenesis/degradation</keyword>
<feature type="compositionally biased region" description="Low complexity" evidence="12">
    <location>
        <begin position="8"/>
        <end position="18"/>
    </location>
</feature>
<evidence type="ECO:0000256" key="1">
    <source>
        <dbReference type="ARBA" id="ARBA00004651"/>
    </source>
</evidence>
<keyword evidence="15" id="KW-1185">Reference proteome</keyword>
<dbReference type="GO" id="GO:0006031">
    <property type="term" value="P:chitin biosynthetic process"/>
    <property type="evidence" value="ECO:0007669"/>
    <property type="project" value="UniProtKB-UniRule"/>
</dbReference>
<keyword evidence="8 11" id="KW-0472">Membrane</keyword>
<evidence type="ECO:0000256" key="6">
    <source>
        <dbReference type="ARBA" id="ARBA00022692"/>
    </source>
</evidence>
<comment type="subcellular location">
    <subcellularLocation>
        <location evidence="1 11">Cell membrane</location>
        <topology evidence="1 11">Multi-pass membrane protein</topology>
    </subcellularLocation>
</comment>
<keyword evidence="5 11" id="KW-0808">Transferase</keyword>
<feature type="transmembrane region" description="Helical" evidence="11">
    <location>
        <begin position="608"/>
        <end position="632"/>
    </location>
</feature>
<evidence type="ECO:0000256" key="8">
    <source>
        <dbReference type="ARBA" id="ARBA00023136"/>
    </source>
</evidence>
<dbReference type="EMBL" id="MCGO01000025">
    <property type="protein sequence ID" value="ORY43398.1"/>
    <property type="molecule type" value="Genomic_DNA"/>
</dbReference>
<dbReference type="GO" id="GO:0004100">
    <property type="term" value="F:chitin synthase activity"/>
    <property type="evidence" value="ECO:0007669"/>
    <property type="project" value="UniProtKB-UniRule"/>
</dbReference>
<dbReference type="SUPFAM" id="SSF53448">
    <property type="entry name" value="Nucleotide-diphospho-sugar transferases"/>
    <property type="match status" value="1"/>
</dbReference>
<protein>
    <recommendedName>
        <fullName evidence="2 11">Chitin synthase</fullName>
        <ecNumber evidence="2 11">2.4.1.16</ecNumber>
    </recommendedName>
</protein>